<dbReference type="GeneID" id="88624270"/>
<sequence>MEQKYKSFAEFYPFYLSQHSDPVCRGLHYLGSTLVLLILLFSLLSGQFVWLLALPVVGYGFAWIGHFGFEHNKPATFQYPVYSLMADWVMLAQFVSGKRRF</sequence>
<dbReference type="InterPro" id="IPR009305">
    <property type="entry name" value="Mpo1-like"/>
</dbReference>
<evidence type="ECO:0000256" key="1">
    <source>
        <dbReference type="SAM" id="Phobius"/>
    </source>
</evidence>
<gene>
    <name evidence="3" type="ORF">NCTC10738_02998</name>
    <name evidence="2" type="ORF">TUM17379_29790</name>
</gene>
<reference evidence="3 4" key="1">
    <citation type="submission" date="2018-06" db="EMBL/GenBank/DDBJ databases">
        <authorList>
            <consortium name="Pathogen Informatics"/>
            <person name="Doyle S."/>
        </authorList>
    </citation>
    <scope>NUCLEOTIDE SEQUENCE [LARGE SCALE GENOMIC DNA]</scope>
    <source>
        <strain evidence="3 4">NCTC10738</strain>
    </source>
</reference>
<accession>A0A380BGN3</accession>
<dbReference type="EMBL" id="UGYO01000002">
    <property type="protein sequence ID" value="SUJ00071.1"/>
    <property type="molecule type" value="Genomic_DNA"/>
</dbReference>
<dbReference type="OrthoDB" id="7356072at2"/>
<feature type="transmembrane region" description="Helical" evidence="1">
    <location>
        <begin position="34"/>
        <end position="57"/>
    </location>
</feature>
<accession>A0A1S2AQN1</accession>
<keyword evidence="1" id="KW-1133">Transmembrane helix</keyword>
<evidence type="ECO:0000313" key="4">
    <source>
        <dbReference type="Proteomes" id="UP000254069"/>
    </source>
</evidence>
<dbReference type="PANTHER" id="PTHR34205:SF2">
    <property type="entry name" value="DUF962 DOMAIN-CONTAINING PROTEIN"/>
    <property type="match status" value="1"/>
</dbReference>
<dbReference type="EMBL" id="AP024613">
    <property type="protein sequence ID" value="BCV45961.1"/>
    <property type="molecule type" value="Genomic_DNA"/>
</dbReference>
<dbReference type="STRING" id="38313.GCA_000947195_03076"/>
<dbReference type="Proteomes" id="UP000254069">
    <property type="component" value="Unassembled WGS sequence"/>
</dbReference>
<feature type="transmembrane region" description="Helical" evidence="1">
    <location>
        <begin position="77"/>
        <end position="95"/>
    </location>
</feature>
<name>A0A1S2AQN1_9GAMM</name>
<dbReference type="KEGG" id="salg:BS332_00685"/>
<dbReference type="Pfam" id="PF06127">
    <property type="entry name" value="Mpo1-like"/>
    <property type="match status" value="1"/>
</dbReference>
<organism evidence="3 4">
    <name type="scientific">Shewanella algae</name>
    <dbReference type="NCBI Taxonomy" id="38313"/>
    <lineage>
        <taxon>Bacteria</taxon>
        <taxon>Pseudomonadati</taxon>
        <taxon>Pseudomonadota</taxon>
        <taxon>Gammaproteobacteria</taxon>
        <taxon>Alteromonadales</taxon>
        <taxon>Shewanellaceae</taxon>
        <taxon>Shewanella</taxon>
    </lineage>
</organism>
<keyword evidence="4" id="KW-1185">Reference proteome</keyword>
<proteinExistence type="predicted"/>
<dbReference type="AlphaFoldDB" id="A0A1S2AQN1"/>
<dbReference type="PANTHER" id="PTHR34205">
    <property type="entry name" value="TRANSMEMBRANE PROTEIN"/>
    <property type="match status" value="1"/>
</dbReference>
<dbReference type="RefSeq" id="WP_025887243.1">
    <property type="nucleotide sequence ID" value="NZ_AP024609.1"/>
</dbReference>
<evidence type="ECO:0000313" key="2">
    <source>
        <dbReference type="EMBL" id="BCV45961.1"/>
    </source>
</evidence>
<evidence type="ECO:0000313" key="3">
    <source>
        <dbReference type="EMBL" id="SUJ00071.1"/>
    </source>
</evidence>
<keyword evidence="1" id="KW-0812">Transmembrane</keyword>
<dbReference type="Proteomes" id="UP000825078">
    <property type="component" value="Chromosome"/>
</dbReference>
<reference evidence="2" key="2">
    <citation type="submission" date="2021-05" db="EMBL/GenBank/DDBJ databases">
        <title>Molecular characterization for Shewanella algae harboring chromosomal blaOXA-55-like strains isolated from clinical and environment sample.</title>
        <authorList>
            <person name="Ohama Y."/>
            <person name="Aoki K."/>
            <person name="Harada S."/>
            <person name="Moriya K."/>
            <person name="Ishii Y."/>
            <person name="Tateda K."/>
        </authorList>
    </citation>
    <scope>NUCLEOTIDE SEQUENCE</scope>
    <source>
        <strain evidence="2">TUM17379</strain>
    </source>
</reference>
<protein>
    <submittedName>
        <fullName evidence="3">Predicted membrane protein</fullName>
    </submittedName>
</protein>
<keyword evidence="1" id="KW-0472">Membrane</keyword>